<dbReference type="Proteomes" id="UP000796880">
    <property type="component" value="Unassembled WGS sequence"/>
</dbReference>
<comment type="caution">
    <text evidence="1">The sequence shown here is derived from an EMBL/GenBank/DDBJ whole genome shotgun (WGS) entry which is preliminary data.</text>
</comment>
<accession>A0A8K0HKY9</accession>
<evidence type="ECO:0000313" key="1">
    <source>
        <dbReference type="EMBL" id="KAF3453963.1"/>
    </source>
</evidence>
<sequence length="150" mass="16729">MSWLSRELVFVILQFLDKEKFNKTFWPVLGWINHQYVPLQFFILLINFVTTPTNDLVVFGGGHAATITLRATKQGLLKAKAKAAVAPTWLVLFLLSLVKNLAWKQGMQNIHAFVVMIVVWNFPDQVAYADLVAAGSLAAAREKGLVSMVA</sequence>
<dbReference type="PANTHER" id="PTHR47914:SF1">
    <property type="entry name" value="ALPHA_BETA-HYDROLASES SUPERFAMILY PROTEIN"/>
    <property type="match status" value="1"/>
</dbReference>
<dbReference type="AlphaFoldDB" id="A0A8K0HKY9"/>
<dbReference type="PANTHER" id="PTHR47914">
    <property type="entry name" value="ALPHA/BETA-HYDROLASES SUPERFAMILY PROTEIN"/>
    <property type="match status" value="1"/>
</dbReference>
<proteinExistence type="predicted"/>
<evidence type="ECO:0000313" key="2">
    <source>
        <dbReference type="Proteomes" id="UP000796880"/>
    </source>
</evidence>
<dbReference type="OrthoDB" id="2012836at2759"/>
<reference evidence="1" key="1">
    <citation type="submission" date="2020-03" db="EMBL/GenBank/DDBJ databases">
        <title>A high-quality chromosome-level genome assembly of a woody plant with both climbing and erect habits, Rhamnella rubrinervis.</title>
        <authorList>
            <person name="Lu Z."/>
            <person name="Yang Y."/>
            <person name="Zhu X."/>
            <person name="Sun Y."/>
        </authorList>
    </citation>
    <scope>NUCLEOTIDE SEQUENCE</scope>
    <source>
        <strain evidence="1">BYM</strain>
        <tissue evidence="1">Leaf</tissue>
    </source>
</reference>
<dbReference type="GO" id="GO:0009507">
    <property type="term" value="C:chloroplast"/>
    <property type="evidence" value="ECO:0007669"/>
    <property type="project" value="TreeGrafter"/>
</dbReference>
<dbReference type="EMBL" id="VOIH02000002">
    <property type="protein sequence ID" value="KAF3453963.1"/>
    <property type="molecule type" value="Genomic_DNA"/>
</dbReference>
<protein>
    <submittedName>
        <fullName evidence="1">Uncharacterized protein</fullName>
    </submittedName>
</protein>
<gene>
    <name evidence="1" type="ORF">FNV43_RR04405</name>
</gene>
<name>A0A8K0HKY9_9ROSA</name>
<organism evidence="1 2">
    <name type="scientific">Rhamnella rubrinervis</name>
    <dbReference type="NCBI Taxonomy" id="2594499"/>
    <lineage>
        <taxon>Eukaryota</taxon>
        <taxon>Viridiplantae</taxon>
        <taxon>Streptophyta</taxon>
        <taxon>Embryophyta</taxon>
        <taxon>Tracheophyta</taxon>
        <taxon>Spermatophyta</taxon>
        <taxon>Magnoliopsida</taxon>
        <taxon>eudicotyledons</taxon>
        <taxon>Gunneridae</taxon>
        <taxon>Pentapetalae</taxon>
        <taxon>rosids</taxon>
        <taxon>fabids</taxon>
        <taxon>Rosales</taxon>
        <taxon>Rhamnaceae</taxon>
        <taxon>rhamnoid group</taxon>
        <taxon>Rhamneae</taxon>
        <taxon>Rhamnella</taxon>
    </lineage>
</organism>
<keyword evidence="2" id="KW-1185">Reference proteome</keyword>